<dbReference type="SUPFAM" id="SSF53098">
    <property type="entry name" value="Ribonuclease H-like"/>
    <property type="match status" value="1"/>
</dbReference>
<keyword evidence="4 5" id="KW-0378">Hydrolase</keyword>
<dbReference type="HAMAP" id="MF_00651">
    <property type="entry name" value="Nuclease_YqgF"/>
    <property type="match status" value="1"/>
</dbReference>
<gene>
    <name evidence="7" type="primary">yqgF</name>
    <name evidence="7" type="ORF">GCM10008090_13450</name>
</gene>
<evidence type="ECO:0000313" key="8">
    <source>
        <dbReference type="Proteomes" id="UP000614811"/>
    </source>
</evidence>
<sequence>MGCVLALDVGLRRTGVAVGHTLTGTAKPCTTLTADRGRLNWDQFDQLIKEWQPERVVIGDPQTDDPHLNKLINRIKSHIQQNHKLPIHGMDERLSSSAANAELADHGLNAAKKQALRDQVAACLILESYFHSLSD</sequence>
<dbReference type="GO" id="GO:0004518">
    <property type="term" value="F:nuclease activity"/>
    <property type="evidence" value="ECO:0007669"/>
    <property type="project" value="UniProtKB-KW"/>
</dbReference>
<dbReference type="RefSeq" id="WP_189399267.1">
    <property type="nucleotide sequence ID" value="NZ_BMXA01000002.1"/>
</dbReference>
<dbReference type="AlphaFoldDB" id="A0A918RM57"/>
<dbReference type="InterPro" id="IPR012337">
    <property type="entry name" value="RNaseH-like_sf"/>
</dbReference>
<dbReference type="InterPro" id="IPR006641">
    <property type="entry name" value="YqgF/RNaseH-like_dom"/>
</dbReference>
<evidence type="ECO:0000313" key="7">
    <source>
        <dbReference type="EMBL" id="GHA05204.1"/>
    </source>
</evidence>
<dbReference type="Pfam" id="PF03652">
    <property type="entry name" value="RuvX"/>
    <property type="match status" value="1"/>
</dbReference>
<proteinExistence type="inferred from homology"/>
<evidence type="ECO:0000259" key="6">
    <source>
        <dbReference type="SMART" id="SM00732"/>
    </source>
</evidence>
<keyword evidence="2 5" id="KW-0690">Ribosome biogenesis</keyword>
<evidence type="ECO:0000256" key="2">
    <source>
        <dbReference type="ARBA" id="ARBA00022517"/>
    </source>
</evidence>
<dbReference type="GO" id="GO:0016788">
    <property type="term" value="F:hydrolase activity, acting on ester bonds"/>
    <property type="evidence" value="ECO:0007669"/>
    <property type="project" value="UniProtKB-UniRule"/>
</dbReference>
<reference evidence="7" key="2">
    <citation type="submission" date="2020-09" db="EMBL/GenBank/DDBJ databases">
        <authorList>
            <person name="Sun Q."/>
            <person name="Kim S."/>
        </authorList>
    </citation>
    <scope>NUCLEOTIDE SEQUENCE</scope>
    <source>
        <strain evidence="7">KCTC 12711</strain>
    </source>
</reference>
<feature type="domain" description="YqgF/RNase H-like" evidence="6">
    <location>
        <begin position="2"/>
        <end position="99"/>
    </location>
</feature>
<dbReference type="InterPro" id="IPR037027">
    <property type="entry name" value="YqgF/RNaseH-like_dom_sf"/>
</dbReference>
<protein>
    <recommendedName>
        <fullName evidence="5">Putative pre-16S rRNA nuclease</fullName>
        <ecNumber evidence="5">3.1.-.-</ecNumber>
    </recommendedName>
</protein>
<evidence type="ECO:0000256" key="5">
    <source>
        <dbReference type="HAMAP-Rule" id="MF_00651"/>
    </source>
</evidence>
<dbReference type="GO" id="GO:0005829">
    <property type="term" value="C:cytosol"/>
    <property type="evidence" value="ECO:0007669"/>
    <property type="project" value="TreeGrafter"/>
</dbReference>
<dbReference type="NCBIfam" id="TIGR00250">
    <property type="entry name" value="RNAse_H_YqgF"/>
    <property type="match status" value="1"/>
</dbReference>
<evidence type="ECO:0000256" key="3">
    <source>
        <dbReference type="ARBA" id="ARBA00022722"/>
    </source>
</evidence>
<comment type="caution">
    <text evidence="7">The sequence shown here is derived from an EMBL/GenBank/DDBJ whole genome shotgun (WGS) entry which is preliminary data.</text>
</comment>
<dbReference type="EC" id="3.1.-.-" evidence="5"/>
<dbReference type="PANTHER" id="PTHR33317">
    <property type="entry name" value="POLYNUCLEOTIDYL TRANSFERASE, RIBONUCLEASE H-LIKE SUPERFAMILY PROTEIN"/>
    <property type="match status" value="1"/>
</dbReference>
<comment type="subcellular location">
    <subcellularLocation>
        <location evidence="5">Cytoplasm</location>
    </subcellularLocation>
</comment>
<dbReference type="EMBL" id="BMXA01000002">
    <property type="protein sequence ID" value="GHA05204.1"/>
    <property type="molecule type" value="Genomic_DNA"/>
</dbReference>
<keyword evidence="3 5" id="KW-0540">Nuclease</keyword>
<name>A0A918RM57_9GAMM</name>
<dbReference type="PANTHER" id="PTHR33317:SF4">
    <property type="entry name" value="POLYNUCLEOTIDYL TRANSFERASE, RIBONUCLEASE H-LIKE SUPERFAMILY PROTEIN"/>
    <property type="match status" value="1"/>
</dbReference>
<dbReference type="Gene3D" id="3.30.420.140">
    <property type="entry name" value="YqgF/RNase H-like domain"/>
    <property type="match status" value="1"/>
</dbReference>
<accession>A0A918RM57</accession>
<comment type="function">
    <text evidence="5">Could be a nuclease involved in processing of the 5'-end of pre-16S rRNA.</text>
</comment>
<organism evidence="7 8">
    <name type="scientific">Arenicella chitinivorans</name>
    <dbReference type="NCBI Taxonomy" id="1329800"/>
    <lineage>
        <taxon>Bacteria</taxon>
        <taxon>Pseudomonadati</taxon>
        <taxon>Pseudomonadota</taxon>
        <taxon>Gammaproteobacteria</taxon>
        <taxon>Arenicellales</taxon>
        <taxon>Arenicellaceae</taxon>
        <taxon>Arenicella</taxon>
    </lineage>
</organism>
<comment type="similarity">
    <text evidence="5">Belongs to the YqgF HJR family.</text>
</comment>
<dbReference type="CDD" id="cd16964">
    <property type="entry name" value="YqgF"/>
    <property type="match status" value="1"/>
</dbReference>
<keyword evidence="1 5" id="KW-0963">Cytoplasm</keyword>
<dbReference type="Proteomes" id="UP000614811">
    <property type="component" value="Unassembled WGS sequence"/>
</dbReference>
<evidence type="ECO:0000256" key="4">
    <source>
        <dbReference type="ARBA" id="ARBA00022801"/>
    </source>
</evidence>
<reference evidence="7" key="1">
    <citation type="journal article" date="2014" name="Int. J. Syst. Evol. Microbiol.">
        <title>Complete genome sequence of Corynebacterium casei LMG S-19264T (=DSM 44701T), isolated from a smear-ripened cheese.</title>
        <authorList>
            <consortium name="US DOE Joint Genome Institute (JGI-PGF)"/>
            <person name="Walter F."/>
            <person name="Albersmeier A."/>
            <person name="Kalinowski J."/>
            <person name="Ruckert C."/>
        </authorList>
    </citation>
    <scope>NUCLEOTIDE SEQUENCE</scope>
    <source>
        <strain evidence="7">KCTC 12711</strain>
    </source>
</reference>
<dbReference type="GO" id="GO:0000967">
    <property type="term" value="P:rRNA 5'-end processing"/>
    <property type="evidence" value="ECO:0007669"/>
    <property type="project" value="UniProtKB-UniRule"/>
</dbReference>
<keyword evidence="8" id="KW-1185">Reference proteome</keyword>
<evidence type="ECO:0000256" key="1">
    <source>
        <dbReference type="ARBA" id="ARBA00022490"/>
    </source>
</evidence>
<dbReference type="SMART" id="SM00732">
    <property type="entry name" value="YqgFc"/>
    <property type="match status" value="1"/>
</dbReference>
<dbReference type="InterPro" id="IPR005227">
    <property type="entry name" value="YqgF"/>
</dbReference>